<comment type="caution">
    <text evidence="1">The sequence shown here is derived from an EMBL/GenBank/DDBJ whole genome shotgun (WGS) entry which is preliminary data.</text>
</comment>
<sequence length="48" mass="5495">MELKTKIKGYGNTSVIVLTKENLEINDFKEGDVVNVQITKSKEKKKKK</sequence>
<reference evidence="1" key="1">
    <citation type="journal article" date="2014" name="Front. Microbiol.">
        <title>High frequency of phylogenetically diverse reductive dehalogenase-homologous genes in deep subseafloor sedimentary metagenomes.</title>
        <authorList>
            <person name="Kawai M."/>
            <person name="Futagami T."/>
            <person name="Toyoda A."/>
            <person name="Takaki Y."/>
            <person name="Nishi S."/>
            <person name="Hori S."/>
            <person name="Arai W."/>
            <person name="Tsubouchi T."/>
            <person name="Morono Y."/>
            <person name="Uchiyama I."/>
            <person name="Ito T."/>
            <person name="Fujiyama A."/>
            <person name="Inagaki F."/>
            <person name="Takami H."/>
        </authorList>
    </citation>
    <scope>NUCLEOTIDE SEQUENCE</scope>
    <source>
        <strain evidence="1">Expedition CK06-06</strain>
    </source>
</reference>
<evidence type="ECO:0008006" key="2">
    <source>
        <dbReference type="Google" id="ProtNLM"/>
    </source>
</evidence>
<accession>X1JM78</accession>
<dbReference type="EMBL" id="BARV01002764">
    <property type="protein sequence ID" value="GAH95856.1"/>
    <property type="molecule type" value="Genomic_DNA"/>
</dbReference>
<organism evidence="1">
    <name type="scientific">marine sediment metagenome</name>
    <dbReference type="NCBI Taxonomy" id="412755"/>
    <lineage>
        <taxon>unclassified sequences</taxon>
        <taxon>metagenomes</taxon>
        <taxon>ecological metagenomes</taxon>
    </lineage>
</organism>
<name>X1JM78_9ZZZZ</name>
<evidence type="ECO:0000313" key="1">
    <source>
        <dbReference type="EMBL" id="GAH95856.1"/>
    </source>
</evidence>
<gene>
    <name evidence="1" type="ORF">S06H3_06953</name>
</gene>
<dbReference type="AlphaFoldDB" id="X1JM78"/>
<proteinExistence type="predicted"/>
<protein>
    <recommendedName>
        <fullName evidence="2">SpoVT-AbrB domain-containing protein</fullName>
    </recommendedName>
</protein>